<dbReference type="GO" id="GO:0002143">
    <property type="term" value="P:tRNA wobble position uridine thiolation"/>
    <property type="evidence" value="ECO:0007669"/>
    <property type="project" value="TreeGrafter"/>
</dbReference>
<dbReference type="GO" id="GO:0000049">
    <property type="term" value="F:tRNA binding"/>
    <property type="evidence" value="ECO:0007669"/>
    <property type="project" value="UniProtKB-KW"/>
</dbReference>
<name>A0A2N5XMH6_9HYPH</name>
<protein>
    <recommendedName>
        <fullName evidence="9">tRNA-specific 2-thiouridylase MnmA</fullName>
        <ecNumber evidence="9">2.8.1.13</ecNumber>
    </recommendedName>
</protein>
<feature type="region of interest" description="Interaction with tRNA" evidence="9">
    <location>
        <begin position="159"/>
        <end position="161"/>
    </location>
</feature>
<dbReference type="PANTHER" id="PTHR11933">
    <property type="entry name" value="TRNA 5-METHYLAMINOMETHYL-2-THIOURIDYLATE -METHYLTRANSFERASE"/>
    <property type="match status" value="1"/>
</dbReference>
<evidence type="ECO:0000256" key="7">
    <source>
        <dbReference type="ARBA" id="ARBA00023157"/>
    </source>
</evidence>
<dbReference type="Gene3D" id="2.40.30.10">
    <property type="entry name" value="Translation factors"/>
    <property type="match status" value="1"/>
</dbReference>
<dbReference type="SUPFAM" id="SSF52402">
    <property type="entry name" value="Adenine nucleotide alpha hydrolases-like"/>
    <property type="match status" value="1"/>
</dbReference>
<feature type="binding site" evidence="9">
    <location>
        <position position="45"/>
    </location>
    <ligand>
        <name>ATP</name>
        <dbReference type="ChEBI" id="CHEBI:30616"/>
    </ligand>
</feature>
<feature type="domain" description="tRNA-specific 2-thiouridylase MnmA-like C-terminal" evidence="10">
    <location>
        <begin position="289"/>
        <end position="372"/>
    </location>
</feature>
<dbReference type="Gene3D" id="2.30.30.280">
    <property type="entry name" value="Adenine nucleotide alpha hydrolases-like domains"/>
    <property type="match status" value="1"/>
</dbReference>
<dbReference type="Pfam" id="PF20259">
    <property type="entry name" value="tRNA_Me_trans_M"/>
    <property type="match status" value="1"/>
</dbReference>
<accession>A0A2N5XMH6</accession>
<keyword evidence="9" id="KW-0963">Cytoplasm</keyword>
<comment type="function">
    <text evidence="9">Catalyzes the 2-thiolation of uridine at the wobble position (U34) of tRNA, leading to the formation of s(2)U34.</text>
</comment>
<dbReference type="Pfam" id="PF03054">
    <property type="entry name" value="tRNA_Me_trans"/>
    <property type="match status" value="1"/>
</dbReference>
<keyword evidence="3 9" id="KW-0819">tRNA processing</keyword>
<dbReference type="GO" id="GO:0103016">
    <property type="term" value="F:tRNA-uridine 2-sulfurtransferase activity"/>
    <property type="evidence" value="ECO:0007669"/>
    <property type="project" value="UniProtKB-EC"/>
</dbReference>
<keyword evidence="6 9" id="KW-0694">RNA-binding</keyword>
<evidence type="ECO:0000256" key="2">
    <source>
        <dbReference type="ARBA" id="ARBA00022679"/>
    </source>
</evidence>
<evidence type="ECO:0000259" key="11">
    <source>
        <dbReference type="Pfam" id="PF20259"/>
    </source>
</evidence>
<evidence type="ECO:0000256" key="5">
    <source>
        <dbReference type="ARBA" id="ARBA00022840"/>
    </source>
</evidence>
<comment type="caution">
    <text evidence="9">Lacks conserved residue(s) required for the propagation of feature annotation.</text>
</comment>
<evidence type="ECO:0000256" key="8">
    <source>
        <dbReference type="ARBA" id="ARBA00051542"/>
    </source>
</evidence>
<comment type="catalytic activity">
    <reaction evidence="8 9">
        <text>S-sulfanyl-L-cysteinyl-[protein] + uridine(34) in tRNA + AH2 + ATP = 2-thiouridine(34) in tRNA + L-cysteinyl-[protein] + A + AMP + diphosphate + H(+)</text>
        <dbReference type="Rhea" id="RHEA:47032"/>
        <dbReference type="Rhea" id="RHEA-COMP:10131"/>
        <dbReference type="Rhea" id="RHEA-COMP:11726"/>
        <dbReference type="Rhea" id="RHEA-COMP:11727"/>
        <dbReference type="Rhea" id="RHEA-COMP:11728"/>
        <dbReference type="ChEBI" id="CHEBI:13193"/>
        <dbReference type="ChEBI" id="CHEBI:15378"/>
        <dbReference type="ChEBI" id="CHEBI:17499"/>
        <dbReference type="ChEBI" id="CHEBI:29950"/>
        <dbReference type="ChEBI" id="CHEBI:30616"/>
        <dbReference type="ChEBI" id="CHEBI:33019"/>
        <dbReference type="ChEBI" id="CHEBI:61963"/>
        <dbReference type="ChEBI" id="CHEBI:65315"/>
        <dbReference type="ChEBI" id="CHEBI:87170"/>
        <dbReference type="ChEBI" id="CHEBI:456215"/>
        <dbReference type="EC" id="2.8.1.13"/>
    </reaction>
</comment>
<reference evidence="12 13" key="1">
    <citation type="submission" date="2018-01" db="EMBL/GenBank/DDBJ databases">
        <title>The draft genome sequence of Cohaesibacter sp. H1304.</title>
        <authorList>
            <person name="Wang N.-N."/>
            <person name="Du Z.-J."/>
        </authorList>
    </citation>
    <scope>NUCLEOTIDE SEQUENCE [LARGE SCALE GENOMIC DNA]</scope>
    <source>
        <strain evidence="12 13">H1304</strain>
    </source>
</reference>
<dbReference type="Proteomes" id="UP000234881">
    <property type="component" value="Unassembled WGS sequence"/>
</dbReference>
<dbReference type="GO" id="GO:0005524">
    <property type="term" value="F:ATP binding"/>
    <property type="evidence" value="ECO:0007669"/>
    <property type="project" value="UniProtKB-KW"/>
</dbReference>
<keyword evidence="2 9" id="KW-0808">Transferase</keyword>
<keyword evidence="7" id="KW-1015">Disulfide bond</keyword>
<feature type="domain" description="tRNA-specific 2-thiouridylase MnmA-like central" evidence="11">
    <location>
        <begin position="228"/>
        <end position="281"/>
    </location>
</feature>
<evidence type="ECO:0000259" key="10">
    <source>
        <dbReference type="Pfam" id="PF20258"/>
    </source>
</evidence>
<evidence type="ECO:0000313" key="13">
    <source>
        <dbReference type="Proteomes" id="UP000234881"/>
    </source>
</evidence>
<dbReference type="InterPro" id="IPR046885">
    <property type="entry name" value="MnmA-like_C"/>
</dbReference>
<dbReference type="OrthoDB" id="9800696at2"/>
<keyword evidence="5 9" id="KW-0067">ATP-binding</keyword>
<feature type="site" description="Interaction with tRNA" evidence="9">
    <location>
        <position position="138"/>
    </location>
</feature>
<dbReference type="FunFam" id="2.30.30.280:FF:000001">
    <property type="entry name" value="tRNA-specific 2-thiouridylase MnmA"/>
    <property type="match status" value="1"/>
</dbReference>
<dbReference type="NCBIfam" id="NF001138">
    <property type="entry name" value="PRK00143.1"/>
    <property type="match status" value="1"/>
</dbReference>
<dbReference type="AlphaFoldDB" id="A0A2N5XMH6"/>
<comment type="caution">
    <text evidence="12">The sequence shown here is derived from an EMBL/GenBank/DDBJ whole genome shotgun (WGS) entry which is preliminary data.</text>
</comment>
<dbReference type="HAMAP" id="MF_00144">
    <property type="entry name" value="tRNA_thiouridyl_MnmA"/>
    <property type="match status" value="1"/>
</dbReference>
<dbReference type="InterPro" id="IPR046884">
    <property type="entry name" value="MnmA-like_central"/>
</dbReference>
<feature type="active site" description="Cysteine persulfide intermediate" evidence="9">
    <location>
        <position position="209"/>
    </location>
</feature>
<dbReference type="InterPro" id="IPR014729">
    <property type="entry name" value="Rossmann-like_a/b/a_fold"/>
</dbReference>
<dbReference type="InterPro" id="IPR023382">
    <property type="entry name" value="MnmA-like_central_sf"/>
</dbReference>
<dbReference type="EC" id="2.8.1.13" evidence="9"/>
<dbReference type="Gene3D" id="3.40.50.620">
    <property type="entry name" value="HUPs"/>
    <property type="match status" value="1"/>
</dbReference>
<feature type="binding site" evidence="9">
    <location>
        <position position="137"/>
    </location>
    <ligand>
        <name>ATP</name>
        <dbReference type="ChEBI" id="CHEBI:30616"/>
    </ligand>
</feature>
<gene>
    <name evidence="9" type="primary">mnmA</name>
    <name evidence="12" type="ORF">C0081_18365</name>
</gene>
<feature type="active site" description="Nucleophile" evidence="9">
    <location>
        <position position="113"/>
    </location>
</feature>
<organism evidence="12 13">
    <name type="scientific">Cohaesibacter celericrescens</name>
    <dbReference type="NCBI Taxonomy" id="2067669"/>
    <lineage>
        <taxon>Bacteria</taxon>
        <taxon>Pseudomonadati</taxon>
        <taxon>Pseudomonadota</taxon>
        <taxon>Alphaproteobacteria</taxon>
        <taxon>Hyphomicrobiales</taxon>
        <taxon>Cohaesibacteraceae</taxon>
    </lineage>
</organism>
<dbReference type="CDD" id="cd01998">
    <property type="entry name" value="MnmA_TRMU-like"/>
    <property type="match status" value="1"/>
</dbReference>
<evidence type="ECO:0000256" key="4">
    <source>
        <dbReference type="ARBA" id="ARBA00022741"/>
    </source>
</evidence>
<dbReference type="InterPro" id="IPR004506">
    <property type="entry name" value="MnmA-like"/>
</dbReference>
<feature type="binding site" evidence="9">
    <location>
        <begin position="19"/>
        <end position="26"/>
    </location>
    <ligand>
        <name>ATP</name>
        <dbReference type="ChEBI" id="CHEBI:30616"/>
    </ligand>
</feature>
<evidence type="ECO:0000256" key="9">
    <source>
        <dbReference type="HAMAP-Rule" id="MF_00144"/>
    </source>
</evidence>
<keyword evidence="1 9" id="KW-0820">tRNA-binding</keyword>
<evidence type="ECO:0000256" key="3">
    <source>
        <dbReference type="ARBA" id="ARBA00022694"/>
    </source>
</evidence>
<evidence type="ECO:0000256" key="6">
    <source>
        <dbReference type="ARBA" id="ARBA00022884"/>
    </source>
</evidence>
<dbReference type="FunFam" id="3.40.50.620:FF:000115">
    <property type="entry name" value="tRNA-specific 2-thiouridylase MnmA"/>
    <property type="match status" value="1"/>
</dbReference>
<comment type="similarity">
    <text evidence="9">Belongs to the MnmA/TRMU family.</text>
</comment>
<dbReference type="GO" id="GO:0005737">
    <property type="term" value="C:cytoplasm"/>
    <property type="evidence" value="ECO:0007669"/>
    <property type="project" value="UniProtKB-SubCell"/>
</dbReference>
<comment type="subcellular location">
    <subcellularLocation>
        <location evidence="9">Cytoplasm</location>
    </subcellularLocation>
</comment>
<dbReference type="PANTHER" id="PTHR11933:SF5">
    <property type="entry name" value="MITOCHONDRIAL TRNA-SPECIFIC 2-THIOURIDYLASE 1"/>
    <property type="match status" value="1"/>
</dbReference>
<keyword evidence="13" id="KW-1185">Reference proteome</keyword>
<dbReference type="EMBL" id="PKUQ01000047">
    <property type="protein sequence ID" value="PLW75617.1"/>
    <property type="molecule type" value="Genomic_DNA"/>
</dbReference>
<feature type="site" description="Interaction with tRNA" evidence="9">
    <location>
        <position position="352"/>
    </location>
</feature>
<sequence>MLNSLDLPGRPEDTRVVVAMSGGVDSSVTAALLKHQGYDVIGVTLQLYDHGKAMHRTGACCAGQDIQDARRVAEHLDIPHYVLDYESRFKEAVIDRFAESYLAGETPVPCVTCNQTVKFEDLLATAKEFGADAMATGHYIASKQVGNRRVLTRPTDEDRDQTYFLFATTQDQINFLRFPLGGMPKPEARALARELGLSVADKQDSQDICFVPTGKYTDVIERLHPGAAEPGDIVHIDGSVLGEHKGIIRYTVGQRRGLGISSSDPLYVVKLDAVRKQVIVGPREALVTRRLKLREVNWLGPQTFAEFPETGMEIYAKVRSTRPPKQALLYAKADGGFEVELLDGEEGVAPGQACVFYSGIEPEAQLWGGAWIASTQTDVAIPDVVGTAAE</sequence>
<dbReference type="NCBIfam" id="TIGR00420">
    <property type="entry name" value="trmU"/>
    <property type="match status" value="1"/>
</dbReference>
<proteinExistence type="inferred from homology"/>
<keyword evidence="4 9" id="KW-0547">Nucleotide-binding</keyword>
<dbReference type="Pfam" id="PF20258">
    <property type="entry name" value="tRNA_Me_trans_C"/>
    <property type="match status" value="1"/>
</dbReference>
<evidence type="ECO:0000256" key="1">
    <source>
        <dbReference type="ARBA" id="ARBA00022555"/>
    </source>
</evidence>
<evidence type="ECO:0000313" key="12">
    <source>
        <dbReference type="EMBL" id="PLW75617.1"/>
    </source>
</evidence>